<dbReference type="GO" id="GO:0140951">
    <property type="term" value="F:histone H3K27 trimethyltransferase activity"/>
    <property type="evidence" value="ECO:0007669"/>
    <property type="project" value="UniProtKB-EC"/>
</dbReference>
<dbReference type="Pfam" id="PF00856">
    <property type="entry name" value="SET"/>
    <property type="match status" value="1"/>
</dbReference>
<dbReference type="SMART" id="SM00317">
    <property type="entry name" value="SET"/>
    <property type="match status" value="1"/>
</dbReference>
<dbReference type="AlphaFoldDB" id="A0AAU9REJ5"/>
<evidence type="ECO:0008006" key="10">
    <source>
        <dbReference type="Google" id="ProtNLM"/>
    </source>
</evidence>
<evidence type="ECO:0000256" key="4">
    <source>
        <dbReference type="ARBA" id="ARBA00048568"/>
    </source>
</evidence>
<dbReference type="PROSITE" id="PS50280">
    <property type="entry name" value="SET"/>
    <property type="match status" value="1"/>
</dbReference>
<dbReference type="PANTHER" id="PTHR45747:SF7">
    <property type="entry name" value="HISTONE-LYSINE N-METHYLTRANSFERASE MEDEA"/>
    <property type="match status" value="1"/>
</dbReference>
<sequence>MGVRGAGRIVEKRDDEGGEDLPPELKQIKAKIESERSLHISKTFTLRCQPNAASIHASQHQFLAFIRCLGKKNNGRDSMLLSRMKTPLHRFNGYSNDSKEADEALVEVPLPRTVELPLVKQLPRSTTWVYTARHQQLLCVDGETVELGGVQEGEKEKLEFSEDVDRFIWTIGQEHRLDDPVTLTALSKFLRLNVSVISERYKELNRLKNEGNIGEVSDKNKYISLSEATDMHFCRRCLVFACQLHGEDQPVIYPGEKKCTIVENGNVRNKCSEHCYVKLIRSDTEGDHVVDNDNSISNKKGKNVVSDTNTETEDSALTATNEIIKDITKMSLACEEWTSLEKHLYSQGVKIFGRNSCLIGLNSLTGLKTCLEVYSYMRDQDQEHNETNNQVSGKKPRVVRRKAKLQKHSCYPTALRNTTKEQNKSYKQYTPCACEPVCGAQCPCLASGNCCEKYCGCLKNCKNRFGGCTCAKGHCVNRQCPCFACSRECDPDICRNCTPSCGHAPAQGERPRVNQCENMRFLLKQHKRLLVGESAIHGWGAFTRHTLKKNDFIGEYTGELISHEEANERGKIYDVSNGYSYLFTLNDKLVIDARRLGNKIRYLNHRSKPNCYAKLMTVRGDHRIGLFANRVIQEGEELFFDYCYGAEHASWLDKDIDPSSSS</sequence>
<dbReference type="InterPro" id="IPR001214">
    <property type="entry name" value="SET_dom"/>
</dbReference>
<dbReference type="CDD" id="cd10519">
    <property type="entry name" value="SET_EZH"/>
    <property type="match status" value="1"/>
</dbReference>
<dbReference type="GO" id="GO:0003682">
    <property type="term" value="F:chromatin binding"/>
    <property type="evidence" value="ECO:0007669"/>
    <property type="project" value="TreeGrafter"/>
</dbReference>
<evidence type="ECO:0000256" key="5">
    <source>
        <dbReference type="SAM" id="MobiDB-lite"/>
    </source>
</evidence>
<organism evidence="8 9">
    <name type="scientific">Thlaspi arvense</name>
    <name type="common">Field penny-cress</name>
    <dbReference type="NCBI Taxonomy" id="13288"/>
    <lineage>
        <taxon>Eukaryota</taxon>
        <taxon>Viridiplantae</taxon>
        <taxon>Streptophyta</taxon>
        <taxon>Embryophyta</taxon>
        <taxon>Tracheophyta</taxon>
        <taxon>Spermatophyta</taxon>
        <taxon>Magnoliopsida</taxon>
        <taxon>eudicotyledons</taxon>
        <taxon>Gunneridae</taxon>
        <taxon>Pentapetalae</taxon>
        <taxon>rosids</taxon>
        <taxon>malvids</taxon>
        <taxon>Brassicales</taxon>
        <taxon>Brassicaceae</taxon>
        <taxon>Thlaspideae</taxon>
        <taxon>Thlaspi</taxon>
    </lineage>
</organism>
<dbReference type="Proteomes" id="UP000836841">
    <property type="component" value="Chromosome 1"/>
</dbReference>
<feature type="domain" description="SET" evidence="6">
    <location>
        <begin position="527"/>
        <end position="643"/>
    </location>
</feature>
<feature type="region of interest" description="Disordered" evidence="5">
    <location>
        <begin position="1"/>
        <end position="22"/>
    </location>
</feature>
<proteinExistence type="predicted"/>
<accession>A0AAU9REJ5</accession>
<dbReference type="InterPro" id="IPR026489">
    <property type="entry name" value="CXC_dom"/>
</dbReference>
<keyword evidence="1" id="KW-0489">Methyltransferase</keyword>
<evidence type="ECO:0000313" key="8">
    <source>
        <dbReference type="EMBL" id="CAH2039108.1"/>
    </source>
</evidence>
<feature type="domain" description="CXC" evidence="7">
    <location>
        <begin position="410"/>
        <end position="514"/>
    </location>
</feature>
<dbReference type="GO" id="GO:0032259">
    <property type="term" value="P:methylation"/>
    <property type="evidence" value="ECO:0007669"/>
    <property type="project" value="UniProtKB-KW"/>
</dbReference>
<dbReference type="EMBL" id="OU466857">
    <property type="protein sequence ID" value="CAH2039108.1"/>
    <property type="molecule type" value="Genomic_DNA"/>
</dbReference>
<reference evidence="8 9" key="1">
    <citation type="submission" date="2022-03" db="EMBL/GenBank/DDBJ databases">
        <authorList>
            <person name="Nunn A."/>
            <person name="Chopra R."/>
            <person name="Nunn A."/>
            <person name="Contreras Garrido A."/>
        </authorList>
    </citation>
    <scope>NUCLEOTIDE SEQUENCE [LARGE SCALE GENOMIC DNA]</scope>
</reference>
<dbReference type="Gene3D" id="2.170.270.10">
    <property type="entry name" value="SET domain"/>
    <property type="match status" value="1"/>
</dbReference>
<evidence type="ECO:0000259" key="7">
    <source>
        <dbReference type="PROSITE" id="PS51633"/>
    </source>
</evidence>
<dbReference type="FunFam" id="2.170.270.10:FF:000001">
    <property type="entry name" value="Putative histone-lysine N-methyltransferase EZH2"/>
    <property type="match status" value="1"/>
</dbReference>
<keyword evidence="9" id="KW-1185">Reference proteome</keyword>
<name>A0AAU9REJ5_THLAR</name>
<evidence type="ECO:0000256" key="1">
    <source>
        <dbReference type="ARBA" id="ARBA00022603"/>
    </source>
</evidence>
<dbReference type="Pfam" id="PF25996">
    <property type="entry name" value="HTH_CLF_N"/>
    <property type="match status" value="1"/>
</dbReference>
<keyword evidence="2" id="KW-0808">Transferase</keyword>
<evidence type="ECO:0000256" key="2">
    <source>
        <dbReference type="ARBA" id="ARBA00022679"/>
    </source>
</evidence>
<dbReference type="PANTHER" id="PTHR45747">
    <property type="entry name" value="HISTONE-LYSINE N-METHYLTRANSFERASE E(Z)"/>
    <property type="match status" value="1"/>
</dbReference>
<dbReference type="InterPro" id="IPR058609">
    <property type="entry name" value="HTH_CLF-like"/>
</dbReference>
<dbReference type="GO" id="GO:0005634">
    <property type="term" value="C:nucleus"/>
    <property type="evidence" value="ECO:0007669"/>
    <property type="project" value="TreeGrafter"/>
</dbReference>
<dbReference type="InterPro" id="IPR046341">
    <property type="entry name" value="SET_dom_sf"/>
</dbReference>
<dbReference type="GO" id="GO:0050793">
    <property type="term" value="P:regulation of developmental process"/>
    <property type="evidence" value="ECO:0007669"/>
    <property type="project" value="UniProtKB-ARBA"/>
</dbReference>
<evidence type="ECO:0000313" key="9">
    <source>
        <dbReference type="Proteomes" id="UP000836841"/>
    </source>
</evidence>
<evidence type="ECO:0000259" key="6">
    <source>
        <dbReference type="PROSITE" id="PS50280"/>
    </source>
</evidence>
<keyword evidence="3" id="KW-0949">S-adenosyl-L-methionine</keyword>
<gene>
    <name evidence="8" type="ORF">TAV2_LOCUS156</name>
</gene>
<dbReference type="PROSITE" id="PS51633">
    <property type="entry name" value="CXC"/>
    <property type="match status" value="1"/>
</dbReference>
<evidence type="ECO:0000256" key="3">
    <source>
        <dbReference type="ARBA" id="ARBA00022691"/>
    </source>
</evidence>
<dbReference type="SUPFAM" id="SSF82199">
    <property type="entry name" value="SET domain"/>
    <property type="match status" value="1"/>
</dbReference>
<dbReference type="GO" id="GO:0031507">
    <property type="term" value="P:heterochromatin formation"/>
    <property type="evidence" value="ECO:0007669"/>
    <property type="project" value="TreeGrafter"/>
</dbReference>
<comment type="catalytic activity">
    <reaction evidence="4">
        <text>L-lysyl(27)-[histone H3] + 3 S-adenosyl-L-methionine = N(6),N(6),N(6)-trimethyl-L-lysyl(27)-[histone H3] + 3 S-adenosyl-L-homocysteine + 3 H(+)</text>
        <dbReference type="Rhea" id="RHEA:60292"/>
        <dbReference type="Rhea" id="RHEA-COMP:15535"/>
        <dbReference type="Rhea" id="RHEA-COMP:15548"/>
        <dbReference type="ChEBI" id="CHEBI:15378"/>
        <dbReference type="ChEBI" id="CHEBI:29969"/>
        <dbReference type="ChEBI" id="CHEBI:57856"/>
        <dbReference type="ChEBI" id="CHEBI:59789"/>
        <dbReference type="ChEBI" id="CHEBI:61961"/>
        <dbReference type="EC" id="2.1.1.356"/>
    </reaction>
</comment>
<dbReference type="InterPro" id="IPR045318">
    <property type="entry name" value="EZH1/2-like"/>
</dbReference>
<protein>
    <recommendedName>
        <fullName evidence="10">[Histone H3]-lysine(27) N-trimethyltransferase</fullName>
    </recommendedName>
</protein>